<comment type="caution">
    <text evidence="1">The sequence shown here is derived from an EMBL/GenBank/DDBJ whole genome shotgun (WGS) entry which is preliminary data.</text>
</comment>
<dbReference type="InterPro" id="IPR006450">
    <property type="entry name" value="Phage_HK97_gp6-like"/>
</dbReference>
<dbReference type="CDD" id="cd08054">
    <property type="entry name" value="gp6"/>
    <property type="match status" value="1"/>
</dbReference>
<evidence type="ECO:0000313" key="2">
    <source>
        <dbReference type="Proteomes" id="UP000321250"/>
    </source>
</evidence>
<gene>
    <name evidence="1" type="ORF">FSB78_15325</name>
</gene>
<organism evidence="1 2">
    <name type="scientific">Sphingomonas ginsenosidivorax</name>
    <dbReference type="NCBI Taxonomy" id="862135"/>
    <lineage>
        <taxon>Bacteria</taxon>
        <taxon>Pseudomonadati</taxon>
        <taxon>Pseudomonadota</taxon>
        <taxon>Alphaproteobacteria</taxon>
        <taxon>Sphingomonadales</taxon>
        <taxon>Sphingomonadaceae</taxon>
        <taxon>Sphingomonas</taxon>
    </lineage>
</organism>
<dbReference type="AlphaFoldDB" id="A0A5C6UI77"/>
<accession>A0A5C6UI77</accession>
<protein>
    <submittedName>
        <fullName evidence="1">Phage gp6-like head-tail connector protein</fullName>
    </submittedName>
</protein>
<dbReference type="OrthoDB" id="8478788at2"/>
<dbReference type="RefSeq" id="WP_147083437.1">
    <property type="nucleotide sequence ID" value="NZ_VOQR01000001.1"/>
</dbReference>
<dbReference type="Gene3D" id="1.10.3230.30">
    <property type="entry name" value="Phage gp6-like head-tail connector protein"/>
    <property type="match status" value="1"/>
</dbReference>
<name>A0A5C6UI77_9SPHN</name>
<proteinExistence type="predicted"/>
<keyword evidence="2" id="KW-1185">Reference proteome</keyword>
<dbReference type="EMBL" id="VOQR01000001">
    <property type="protein sequence ID" value="TXC72160.1"/>
    <property type="molecule type" value="Genomic_DNA"/>
</dbReference>
<dbReference type="Proteomes" id="UP000321250">
    <property type="component" value="Unassembled WGS sequence"/>
</dbReference>
<dbReference type="NCBIfam" id="TIGR01560">
    <property type="entry name" value="put_DNA_pack"/>
    <property type="match status" value="1"/>
</dbReference>
<reference evidence="1 2" key="1">
    <citation type="journal article" date="2013" name="Antonie Van Leeuwenhoek">
        <title>Sphingomonas ginsenosidivorax sp. nov., with the ability to transform ginsenosides.</title>
        <authorList>
            <person name="Jin X.F."/>
            <person name="Kim J.K."/>
            <person name="Liu Q.M."/>
            <person name="Kang M.S."/>
            <person name="He D."/>
            <person name="Jin F.X."/>
            <person name="Kim S.C."/>
            <person name="Im W.T."/>
        </authorList>
    </citation>
    <scope>NUCLEOTIDE SEQUENCE [LARGE SCALE GENOMIC DNA]</scope>
    <source>
        <strain evidence="1 2">KHI67</strain>
    </source>
</reference>
<sequence>MSGAIPPGVIADAVAAAMLWLRLESDEGVLAGLAETAILTAEAFLGTIIVPRDESAGWDAVPAPIALGVAMLVAHLFEARGGDAAPPEGVAALWRPYRQVRL</sequence>
<evidence type="ECO:0000313" key="1">
    <source>
        <dbReference type="EMBL" id="TXC72160.1"/>
    </source>
</evidence>